<protein>
    <recommendedName>
        <fullName evidence="2">histidine kinase</fullName>
        <ecNumber evidence="2">2.7.13.3</ecNumber>
    </recommendedName>
</protein>
<evidence type="ECO:0000256" key="1">
    <source>
        <dbReference type="ARBA" id="ARBA00000085"/>
    </source>
</evidence>
<accession>A0ABW1WX69</accession>
<dbReference type="InterPro" id="IPR011712">
    <property type="entry name" value="Sig_transdc_His_kin_sub3_dim/P"/>
</dbReference>
<dbReference type="Gene3D" id="3.30.565.10">
    <property type="entry name" value="Histidine kinase-like ATPase, C-terminal domain"/>
    <property type="match status" value="1"/>
</dbReference>
<evidence type="ECO:0000256" key="8">
    <source>
        <dbReference type="ARBA" id="ARBA00023012"/>
    </source>
</evidence>
<dbReference type="Proteomes" id="UP001596266">
    <property type="component" value="Unassembled WGS sequence"/>
</dbReference>
<name>A0ABW1WX69_9ACTN</name>
<keyword evidence="9" id="KW-0812">Transmembrane</keyword>
<keyword evidence="12" id="KW-1185">Reference proteome</keyword>
<reference evidence="12" key="1">
    <citation type="journal article" date="2019" name="Int. J. Syst. Evol. Microbiol.">
        <title>The Global Catalogue of Microorganisms (GCM) 10K type strain sequencing project: providing services to taxonomists for standard genome sequencing and annotation.</title>
        <authorList>
            <consortium name="The Broad Institute Genomics Platform"/>
            <consortium name="The Broad Institute Genome Sequencing Center for Infectious Disease"/>
            <person name="Wu L."/>
            <person name="Ma J."/>
        </authorList>
    </citation>
    <scope>NUCLEOTIDE SEQUENCE [LARGE SCALE GENOMIC DNA]</scope>
    <source>
        <strain evidence="12">CGMCC 1.15277</strain>
    </source>
</reference>
<feature type="transmembrane region" description="Helical" evidence="9">
    <location>
        <begin position="108"/>
        <end position="128"/>
    </location>
</feature>
<evidence type="ECO:0000256" key="3">
    <source>
        <dbReference type="ARBA" id="ARBA00022553"/>
    </source>
</evidence>
<evidence type="ECO:0000259" key="10">
    <source>
        <dbReference type="Pfam" id="PF07730"/>
    </source>
</evidence>
<keyword evidence="4" id="KW-0808">Transferase</keyword>
<dbReference type="PANTHER" id="PTHR24421:SF10">
    <property type="entry name" value="NITRATE_NITRITE SENSOR PROTEIN NARQ"/>
    <property type="match status" value="1"/>
</dbReference>
<dbReference type="EMBL" id="JBHSUA010000006">
    <property type="protein sequence ID" value="MFC6395690.1"/>
    <property type="molecule type" value="Genomic_DNA"/>
</dbReference>
<dbReference type="SUPFAM" id="SSF55874">
    <property type="entry name" value="ATPase domain of HSP90 chaperone/DNA topoisomerase II/histidine kinase"/>
    <property type="match status" value="1"/>
</dbReference>
<dbReference type="GO" id="GO:0016301">
    <property type="term" value="F:kinase activity"/>
    <property type="evidence" value="ECO:0007669"/>
    <property type="project" value="UniProtKB-KW"/>
</dbReference>
<dbReference type="RefSeq" id="WP_343886437.1">
    <property type="nucleotide sequence ID" value="NZ_BAAAKI010000014.1"/>
</dbReference>
<evidence type="ECO:0000256" key="2">
    <source>
        <dbReference type="ARBA" id="ARBA00012438"/>
    </source>
</evidence>
<keyword evidence="6 11" id="KW-0418">Kinase</keyword>
<keyword evidence="8" id="KW-0902">Two-component regulatory system</keyword>
<evidence type="ECO:0000256" key="6">
    <source>
        <dbReference type="ARBA" id="ARBA00022777"/>
    </source>
</evidence>
<feature type="transmembrane region" description="Helical" evidence="9">
    <location>
        <begin position="54"/>
        <end position="87"/>
    </location>
</feature>
<dbReference type="EC" id="2.7.13.3" evidence="2"/>
<keyword evidence="5" id="KW-0547">Nucleotide-binding</keyword>
<evidence type="ECO:0000256" key="9">
    <source>
        <dbReference type="SAM" id="Phobius"/>
    </source>
</evidence>
<evidence type="ECO:0000313" key="11">
    <source>
        <dbReference type="EMBL" id="MFC6395690.1"/>
    </source>
</evidence>
<sequence length="399" mass="43722">MFEGLRHSIFLPTQPVEQAPGAGWRVLQGIATLFFIGDAMDTLLTNDISTSDRFWGVVAPLAALLLCWSPILGAVVALTLLLVLLVVPDLSGDIYSLALLPPILLWRLTERAALALVVFMLLYLPLIATKVPEGWMSPSLIMRVIIVACALAIGWVLRMVMLQRRHGVQRIQQLEEQNARIRSDERGALARELHDVVAHQLSIISLQTMAHREATDSEELRGALDRVAEASGSALSELQLLLEVLRDDDPRDASAERLAEVLPPTRVAHDVASTLRDHGHHVDVRVSDDADRLEASQQVTISRVLQEAATNILRHAPSGAACQIAVEVFPRRIVVDVRSPVRDPGASTPLEALSLGYGLRGIRERVDLVGGSLKVGPHGDQWVLHMTLPHPAFPDREAI</sequence>
<evidence type="ECO:0000256" key="5">
    <source>
        <dbReference type="ARBA" id="ARBA00022741"/>
    </source>
</evidence>
<evidence type="ECO:0000256" key="7">
    <source>
        <dbReference type="ARBA" id="ARBA00022840"/>
    </source>
</evidence>
<dbReference type="InterPro" id="IPR036890">
    <property type="entry name" value="HATPase_C_sf"/>
</dbReference>
<feature type="domain" description="Signal transduction histidine kinase subgroup 3 dimerisation and phosphoacceptor" evidence="10">
    <location>
        <begin position="185"/>
        <end position="248"/>
    </location>
</feature>
<dbReference type="PANTHER" id="PTHR24421">
    <property type="entry name" value="NITRATE/NITRITE SENSOR PROTEIN NARX-RELATED"/>
    <property type="match status" value="1"/>
</dbReference>
<gene>
    <name evidence="11" type="ORF">ACFP57_01590</name>
</gene>
<dbReference type="Pfam" id="PF07730">
    <property type="entry name" value="HisKA_3"/>
    <property type="match status" value="1"/>
</dbReference>
<keyword evidence="9" id="KW-1133">Transmembrane helix</keyword>
<keyword evidence="7" id="KW-0067">ATP-binding</keyword>
<evidence type="ECO:0000256" key="4">
    <source>
        <dbReference type="ARBA" id="ARBA00022679"/>
    </source>
</evidence>
<comment type="catalytic activity">
    <reaction evidence="1">
        <text>ATP + protein L-histidine = ADP + protein N-phospho-L-histidine.</text>
        <dbReference type="EC" id="2.7.13.3"/>
    </reaction>
</comment>
<feature type="transmembrane region" description="Helical" evidence="9">
    <location>
        <begin position="140"/>
        <end position="160"/>
    </location>
</feature>
<keyword evidence="9" id="KW-0472">Membrane</keyword>
<organism evidence="11 12">
    <name type="scientific">Luteococcus sanguinis</name>
    <dbReference type="NCBI Taxonomy" id="174038"/>
    <lineage>
        <taxon>Bacteria</taxon>
        <taxon>Bacillati</taxon>
        <taxon>Actinomycetota</taxon>
        <taxon>Actinomycetes</taxon>
        <taxon>Propionibacteriales</taxon>
        <taxon>Propionibacteriaceae</taxon>
        <taxon>Luteococcus</taxon>
    </lineage>
</organism>
<proteinExistence type="predicted"/>
<dbReference type="Gene3D" id="1.20.5.1930">
    <property type="match status" value="1"/>
</dbReference>
<dbReference type="InterPro" id="IPR050482">
    <property type="entry name" value="Sensor_HK_TwoCompSys"/>
</dbReference>
<dbReference type="CDD" id="cd16917">
    <property type="entry name" value="HATPase_UhpB-NarQ-NarX-like"/>
    <property type="match status" value="1"/>
</dbReference>
<comment type="caution">
    <text evidence="11">The sequence shown here is derived from an EMBL/GenBank/DDBJ whole genome shotgun (WGS) entry which is preliminary data.</text>
</comment>
<keyword evidence="3" id="KW-0597">Phosphoprotein</keyword>
<evidence type="ECO:0000313" key="12">
    <source>
        <dbReference type="Proteomes" id="UP001596266"/>
    </source>
</evidence>